<dbReference type="InterPro" id="IPR001656">
    <property type="entry name" value="PsdUridine_synth_TruD"/>
</dbReference>
<dbReference type="RefSeq" id="XP_040659382.1">
    <property type="nucleotide sequence ID" value="XM_040798499.1"/>
</dbReference>
<sequence length="698" mass="77724">MVRSYICDALDWEKTRDRYDAVLSRRRCTNPRAKSPQRIDKTQEQKRTEAQRKPEESHNSEPGPTEPVEVVPPKDIAVLTSLAGEKFAQDLVKLFQGTMGENDQEMTQVKSGPLDDKSKRGQIHGEIRRIFQSKIGTTTDDSGAIIALKSWKKKNKRKPRGTRAETDATPAGEYLHFTLYKDNRDTMDAVNQIARMLRARPQAVGYAGTKDRRASTSQRCSVRHANKRALAGTNGKIWGVATGNYEYRDEPIHLGQLRGNEFVITLKNCAIVGNGAENSVSERLETMKANVQKAMEHMAAHGWINYFGHQRFGTHQVGTHQIGQLILADKMEQAVLAVLSYDPEIAQKAADGLLPTEATKRDEYLRHQACMLYKTGQDPEKAVKLIPPRYSAETCVLRHLTRQGNGSQKDHSGALVHITRGLRSMYLHAYQSYVWNHTASRRWQQHGGTVIKGDLVIAEAGAVPPAGEENQDEDDDGIVHPIDDEDEAAVRARPLSEEEASSGRFTIHDVVLPTPGYDVIYPDNEIGEFYKEFMGRHENGGLDPTNMRRRRREFSLPGRYRKLMNRFLAPPTISFKLYSEDTEQMHPTDLDIVKATTRGNDSKRKRRDDEEGAEGVSGKRAKAEGATAEAVDECVKDEAAPVAEVGDGGEREAPEPEPTKIAAIVKFQLGSSAYATVTLRELMGDVPDADGTLSETAA</sequence>
<evidence type="ECO:0000313" key="6">
    <source>
        <dbReference type="Proteomes" id="UP000076580"/>
    </source>
</evidence>
<dbReference type="SUPFAM" id="SSF55120">
    <property type="entry name" value="Pseudouridine synthase"/>
    <property type="match status" value="1"/>
</dbReference>
<dbReference type="EMBL" id="LAYC01000001">
    <property type="protein sequence ID" value="KYK60030.1"/>
    <property type="molecule type" value="Genomic_DNA"/>
</dbReference>
<feature type="compositionally biased region" description="Basic and acidic residues" evidence="3">
    <location>
        <begin position="648"/>
        <end position="658"/>
    </location>
</feature>
<dbReference type="NCBIfam" id="TIGR00094">
    <property type="entry name" value="tRNA_TruD_broad"/>
    <property type="match status" value="1"/>
</dbReference>
<dbReference type="CDD" id="cd02576">
    <property type="entry name" value="PseudoU_synth_ScPUS7"/>
    <property type="match status" value="1"/>
</dbReference>
<feature type="region of interest" description="Disordered" evidence="3">
    <location>
        <begin position="588"/>
        <end position="659"/>
    </location>
</feature>
<dbReference type="InterPro" id="IPR011760">
    <property type="entry name" value="PsdUridine_synth_TruD_insert"/>
</dbReference>
<feature type="domain" description="TRUD" evidence="4">
    <location>
        <begin position="302"/>
        <end position="566"/>
    </location>
</feature>
<comment type="similarity">
    <text evidence="1">Belongs to the pseudouridine synthase TruD family.</text>
</comment>
<protein>
    <submittedName>
        <fullName evidence="5">Pseudouridine synthase TruD/Pus7</fullName>
    </submittedName>
</protein>
<dbReference type="InParanoid" id="A0A151GSH0"/>
<dbReference type="GO" id="GO:0005634">
    <property type="term" value="C:nucleus"/>
    <property type="evidence" value="ECO:0007669"/>
    <property type="project" value="TreeGrafter"/>
</dbReference>
<dbReference type="AlphaFoldDB" id="A0A151GSH0"/>
<keyword evidence="6" id="KW-1185">Reference proteome</keyword>
<dbReference type="Pfam" id="PF01142">
    <property type="entry name" value="TruD"/>
    <property type="match status" value="1"/>
</dbReference>
<dbReference type="PANTHER" id="PTHR13326">
    <property type="entry name" value="TRNA PSEUDOURIDINE SYNTHASE D"/>
    <property type="match status" value="1"/>
</dbReference>
<feature type="compositionally biased region" description="Low complexity" evidence="3">
    <location>
        <begin position="61"/>
        <end position="72"/>
    </location>
</feature>
<dbReference type="GO" id="GO:0009982">
    <property type="term" value="F:pseudouridine synthase activity"/>
    <property type="evidence" value="ECO:0007669"/>
    <property type="project" value="InterPro"/>
</dbReference>
<evidence type="ECO:0000259" key="4">
    <source>
        <dbReference type="PROSITE" id="PS50984"/>
    </source>
</evidence>
<dbReference type="PIRSF" id="PIRSF037016">
    <property type="entry name" value="Pseudouridin_synth_euk_prd"/>
    <property type="match status" value="1"/>
</dbReference>
<evidence type="ECO:0000256" key="3">
    <source>
        <dbReference type="SAM" id="MobiDB-lite"/>
    </source>
</evidence>
<keyword evidence="2" id="KW-0413">Isomerase</keyword>
<reference evidence="5 6" key="1">
    <citation type="journal article" date="2016" name="Sci. Rep.">
        <title>Insights into Adaptations to a Near-Obligate Nematode Endoparasitic Lifestyle from the Finished Genome of Drechmeria coniospora.</title>
        <authorList>
            <person name="Zhang L."/>
            <person name="Zhou Z."/>
            <person name="Guo Q."/>
            <person name="Fokkens L."/>
            <person name="Miskei M."/>
            <person name="Pocsi I."/>
            <person name="Zhang W."/>
            <person name="Chen M."/>
            <person name="Wang L."/>
            <person name="Sun Y."/>
            <person name="Donzelli B.G."/>
            <person name="Gibson D.M."/>
            <person name="Nelson D.R."/>
            <person name="Luo J.G."/>
            <person name="Rep M."/>
            <person name="Liu H."/>
            <person name="Yang S."/>
            <person name="Wang J."/>
            <person name="Krasnoff S.B."/>
            <person name="Xu Y."/>
            <person name="Molnar I."/>
            <person name="Lin M."/>
        </authorList>
    </citation>
    <scope>NUCLEOTIDE SEQUENCE [LARGE SCALE GENOMIC DNA]</scope>
    <source>
        <strain evidence="5 6">ARSEF 6962</strain>
    </source>
</reference>
<organism evidence="5 6">
    <name type="scientific">Drechmeria coniospora</name>
    <name type="common">Nematophagous fungus</name>
    <name type="synonym">Meria coniospora</name>
    <dbReference type="NCBI Taxonomy" id="98403"/>
    <lineage>
        <taxon>Eukaryota</taxon>
        <taxon>Fungi</taxon>
        <taxon>Dikarya</taxon>
        <taxon>Ascomycota</taxon>
        <taxon>Pezizomycotina</taxon>
        <taxon>Sordariomycetes</taxon>
        <taxon>Hypocreomycetidae</taxon>
        <taxon>Hypocreales</taxon>
        <taxon>Ophiocordycipitaceae</taxon>
        <taxon>Drechmeria</taxon>
    </lineage>
</organism>
<evidence type="ECO:0000313" key="5">
    <source>
        <dbReference type="EMBL" id="KYK60030.1"/>
    </source>
</evidence>
<dbReference type="GeneID" id="63713807"/>
<dbReference type="GO" id="GO:0003723">
    <property type="term" value="F:RNA binding"/>
    <property type="evidence" value="ECO:0007669"/>
    <property type="project" value="InterPro"/>
</dbReference>
<evidence type="ECO:0000256" key="1">
    <source>
        <dbReference type="ARBA" id="ARBA00007953"/>
    </source>
</evidence>
<name>A0A151GSH0_DRECN</name>
<dbReference type="GO" id="GO:0001522">
    <property type="term" value="P:pseudouridine synthesis"/>
    <property type="evidence" value="ECO:0007669"/>
    <property type="project" value="InterPro"/>
</dbReference>
<feature type="compositionally biased region" description="Basic and acidic residues" evidence="3">
    <location>
        <begin position="37"/>
        <end position="59"/>
    </location>
</feature>
<dbReference type="PANTHER" id="PTHR13326:SF21">
    <property type="entry name" value="PSEUDOURIDYLATE SYNTHASE PUS7L"/>
    <property type="match status" value="1"/>
</dbReference>
<dbReference type="Proteomes" id="UP000076580">
    <property type="component" value="Chromosome 01"/>
</dbReference>
<dbReference type="InterPro" id="IPR042214">
    <property type="entry name" value="TruD_catalytic"/>
</dbReference>
<dbReference type="InterPro" id="IPR020103">
    <property type="entry name" value="PsdUridine_synth_cat_dom_sf"/>
</dbReference>
<feature type="region of interest" description="Disordered" evidence="3">
    <location>
        <begin position="28"/>
        <end position="72"/>
    </location>
</feature>
<accession>A0A151GSH0</accession>
<dbReference type="Gene3D" id="3.30.2350.20">
    <property type="entry name" value="TruD, catalytic domain"/>
    <property type="match status" value="2"/>
</dbReference>
<dbReference type="FunCoup" id="A0A151GSH0">
    <property type="interactions" value="1069"/>
</dbReference>
<evidence type="ECO:0000256" key="2">
    <source>
        <dbReference type="ARBA" id="ARBA00023235"/>
    </source>
</evidence>
<gene>
    <name evidence="5" type="ORF">DCS_01164</name>
</gene>
<proteinExistence type="inferred from homology"/>
<comment type="caution">
    <text evidence="5">The sequence shown here is derived from an EMBL/GenBank/DDBJ whole genome shotgun (WGS) entry which is preliminary data.</text>
</comment>
<dbReference type="PROSITE" id="PS50984">
    <property type="entry name" value="TRUD"/>
    <property type="match status" value="1"/>
</dbReference>
<dbReference type="STRING" id="98403.A0A151GSH0"/>